<dbReference type="RefSeq" id="WP_097553510.1">
    <property type="nucleotide sequence ID" value="NZ_PCMW01000018.1"/>
</dbReference>
<protein>
    <submittedName>
        <fullName evidence="2">Glycosyl transferase family 2</fullName>
    </submittedName>
</protein>
<sequence length="331" mass="38550">MNISLVICTYMRPDSLLKLLYSIEAQIIKPNEIIIVDGSTTLDTQIVLKNYDFDVTYFLVDDDNRGLTKQRNFGVSKTDKSTDVVAFLDDDLILEPNYFEEIIKTYQQNPKAIGVGGIDLVENTYSLKNPNQMYSKFEYFELDGWIKKEGMRNKVRKIFGLMTDLQPELIPSFSHGRTGLPPNDKLYEVEHFMGGIATYKKDLFHKISFSKYFEGYGLYEDYDFCVRAIKHGKLYINTKAKVHHYHAPSGRPNQYDYGKMVVRNGWYVWRLKNPQPDLQSKIKWHAITILLMVLRLFNAFTTKKSKQAFTESLGRGVAWIQLFFDKPTIEY</sequence>
<proteinExistence type="predicted"/>
<evidence type="ECO:0000259" key="1">
    <source>
        <dbReference type="Pfam" id="PF00535"/>
    </source>
</evidence>
<dbReference type="EMBL" id="PCMW01000018">
    <property type="protein sequence ID" value="PDS26302.1"/>
    <property type="molecule type" value="Genomic_DNA"/>
</dbReference>
<evidence type="ECO:0000313" key="3">
    <source>
        <dbReference type="Proteomes" id="UP000220828"/>
    </source>
</evidence>
<name>A0A2H3KPZ3_9FLAO</name>
<dbReference type="InterPro" id="IPR050834">
    <property type="entry name" value="Glycosyltransf_2"/>
</dbReference>
<dbReference type="SUPFAM" id="SSF53448">
    <property type="entry name" value="Nucleotide-diphospho-sugar transferases"/>
    <property type="match status" value="1"/>
</dbReference>
<dbReference type="CDD" id="cd00761">
    <property type="entry name" value="Glyco_tranf_GTA_type"/>
    <property type="match status" value="1"/>
</dbReference>
<dbReference type="InterPro" id="IPR029044">
    <property type="entry name" value="Nucleotide-diphossugar_trans"/>
</dbReference>
<comment type="caution">
    <text evidence="2">The sequence shown here is derived from an EMBL/GenBank/DDBJ whole genome shotgun (WGS) entry which is preliminary data.</text>
</comment>
<dbReference type="Pfam" id="PF00535">
    <property type="entry name" value="Glycos_transf_2"/>
    <property type="match status" value="1"/>
</dbReference>
<organism evidence="2 3">
    <name type="scientific">Flavobacterium branchiophilum</name>
    <dbReference type="NCBI Taxonomy" id="55197"/>
    <lineage>
        <taxon>Bacteria</taxon>
        <taxon>Pseudomonadati</taxon>
        <taxon>Bacteroidota</taxon>
        <taxon>Flavobacteriia</taxon>
        <taxon>Flavobacteriales</taxon>
        <taxon>Flavobacteriaceae</taxon>
        <taxon>Flavobacterium</taxon>
    </lineage>
</organism>
<feature type="domain" description="Glycosyltransferase 2-like" evidence="1">
    <location>
        <begin position="4"/>
        <end position="143"/>
    </location>
</feature>
<dbReference type="OrthoDB" id="1493960at2"/>
<dbReference type="AlphaFoldDB" id="A0A2H3KPZ3"/>
<accession>A0A2H3KPZ3</accession>
<dbReference type="GO" id="GO:0016740">
    <property type="term" value="F:transferase activity"/>
    <property type="evidence" value="ECO:0007669"/>
    <property type="project" value="UniProtKB-KW"/>
</dbReference>
<dbReference type="PANTHER" id="PTHR43685">
    <property type="entry name" value="GLYCOSYLTRANSFERASE"/>
    <property type="match status" value="1"/>
</dbReference>
<dbReference type="Gene3D" id="3.90.550.10">
    <property type="entry name" value="Spore Coat Polysaccharide Biosynthesis Protein SpsA, Chain A"/>
    <property type="match status" value="1"/>
</dbReference>
<keyword evidence="2" id="KW-0808">Transferase</keyword>
<evidence type="ECO:0000313" key="2">
    <source>
        <dbReference type="EMBL" id="PDS26302.1"/>
    </source>
</evidence>
<dbReference type="PANTHER" id="PTHR43685:SF2">
    <property type="entry name" value="GLYCOSYLTRANSFERASE 2-LIKE DOMAIN-CONTAINING PROTEIN"/>
    <property type="match status" value="1"/>
</dbReference>
<dbReference type="InterPro" id="IPR001173">
    <property type="entry name" value="Glyco_trans_2-like"/>
</dbReference>
<reference evidence="2 3" key="1">
    <citation type="submission" date="2017-09" db="EMBL/GenBank/DDBJ databases">
        <title>Whole genomes of Flavobacteriaceae.</title>
        <authorList>
            <person name="Stine C."/>
            <person name="Li C."/>
            <person name="Tadesse D."/>
        </authorList>
    </citation>
    <scope>NUCLEOTIDE SEQUENCE [LARGE SCALE GENOMIC DNA]</scope>
    <source>
        <strain evidence="2 3">ATCC 35036</strain>
    </source>
</reference>
<gene>
    <name evidence="2" type="ORF">B0A77_03050</name>
</gene>
<dbReference type="Proteomes" id="UP000220828">
    <property type="component" value="Unassembled WGS sequence"/>
</dbReference>